<keyword evidence="1" id="KW-1133">Transmembrane helix</keyword>
<keyword evidence="3" id="KW-1185">Reference proteome</keyword>
<accession>A0A1C7EAJ1</accession>
<keyword evidence="1" id="KW-0472">Membrane</keyword>
<dbReference type="AlphaFoldDB" id="A0A1C7EAJ1"/>
<dbReference type="EMBL" id="CP016539">
    <property type="protein sequence ID" value="ANU20701.1"/>
    <property type="molecule type" value="Genomic_DNA"/>
</dbReference>
<protein>
    <submittedName>
        <fullName evidence="2">Uncharacterized protein</fullName>
    </submittedName>
</protein>
<keyword evidence="1" id="KW-0812">Transmembrane</keyword>
<organism evidence="2 3">
    <name type="scientific">Planococcus plakortidis</name>
    <dbReference type="NCBI Taxonomy" id="1038856"/>
    <lineage>
        <taxon>Bacteria</taxon>
        <taxon>Bacillati</taxon>
        <taxon>Bacillota</taxon>
        <taxon>Bacilli</taxon>
        <taxon>Bacillales</taxon>
        <taxon>Caryophanaceae</taxon>
        <taxon>Planococcus</taxon>
    </lineage>
</organism>
<evidence type="ECO:0000313" key="3">
    <source>
        <dbReference type="Proteomes" id="UP000092650"/>
    </source>
</evidence>
<evidence type="ECO:0000313" key="2">
    <source>
        <dbReference type="EMBL" id="ANU20701.1"/>
    </source>
</evidence>
<dbReference type="RefSeq" id="WP_068870955.1">
    <property type="nucleotide sequence ID" value="NZ_CP016539.2"/>
</dbReference>
<reference evidence="2" key="1">
    <citation type="submission" date="2016-10" db="EMBL/GenBank/DDBJ databases">
        <authorList>
            <person name="See-Too W.S."/>
        </authorList>
    </citation>
    <scope>NUCLEOTIDE SEQUENCE [LARGE SCALE GENOMIC DNA]</scope>
    <source>
        <strain evidence="2">DSM 23997</strain>
    </source>
</reference>
<dbReference type="STRING" id="1038856.BBI15_10995"/>
<dbReference type="KEGG" id="ppla:BBI15_10995"/>
<dbReference type="OrthoDB" id="9901921at2"/>
<proteinExistence type="predicted"/>
<evidence type="ECO:0000256" key="1">
    <source>
        <dbReference type="SAM" id="Phobius"/>
    </source>
</evidence>
<dbReference type="Proteomes" id="UP000092650">
    <property type="component" value="Chromosome"/>
</dbReference>
<feature type="transmembrane region" description="Helical" evidence="1">
    <location>
        <begin position="34"/>
        <end position="51"/>
    </location>
</feature>
<gene>
    <name evidence="2" type="ORF">BBI15_10995</name>
</gene>
<name>A0A1C7EAJ1_9BACL</name>
<sequence length="68" mass="8038">MRKHIIYFVGFLALAAVNSWIDHAQEGVWNFQENIFKALFIALFIRGGFWFEKRVYRKEAQEKGETGN</sequence>